<sequence>MKNVILFLFVLLPLSANAIKWKVLGPCSDKPLFQGTYEADLKKSVGEISIEIFDKNKIPYVGVAAGFNSINNSAIGLDALEVVSDEVMRAYGWCYAVNGRMPKVMPDQVTPKNQEDTIAWFYGYSTNIQNEWTDYCVPGYQIKAAQFCEK</sequence>
<name>A0ABT6DE73_9BACT</name>
<evidence type="ECO:0000313" key="2">
    <source>
        <dbReference type="Proteomes" id="UP001152321"/>
    </source>
</evidence>
<keyword evidence="2" id="KW-1185">Reference proteome</keyword>
<comment type="caution">
    <text evidence="1">The sequence shown here is derived from an EMBL/GenBank/DDBJ whole genome shotgun (WGS) entry which is preliminary data.</text>
</comment>
<proteinExistence type="predicted"/>
<protein>
    <submittedName>
        <fullName evidence="1">DUF4430 domain-containing protein</fullName>
    </submittedName>
</protein>
<dbReference type="RefSeq" id="WP_277576272.1">
    <property type="nucleotide sequence ID" value="NZ_JANRMI010000001.1"/>
</dbReference>
<dbReference type="EMBL" id="JANRMI010000001">
    <property type="protein sequence ID" value="MDG0814787.1"/>
    <property type="molecule type" value="Genomic_DNA"/>
</dbReference>
<reference evidence="1" key="1">
    <citation type="submission" date="2022-08" db="EMBL/GenBank/DDBJ databases">
        <title>Novel Bdellovibrio Species Isolated from Svalbard: Designation Bdellovibrio svalbardensis.</title>
        <authorList>
            <person name="Mitchell R.J."/>
            <person name="Choi S.Y."/>
        </authorList>
    </citation>
    <scope>NUCLEOTIDE SEQUENCE</scope>
    <source>
        <strain evidence="1">PAP01</strain>
    </source>
</reference>
<dbReference type="Proteomes" id="UP001152321">
    <property type="component" value="Unassembled WGS sequence"/>
</dbReference>
<gene>
    <name evidence="1" type="ORF">NWE73_00320</name>
</gene>
<evidence type="ECO:0000313" key="1">
    <source>
        <dbReference type="EMBL" id="MDG0814787.1"/>
    </source>
</evidence>
<accession>A0ABT6DE73</accession>
<organism evidence="1 2">
    <name type="scientific">Bdellovibrio svalbardensis</name>
    <dbReference type="NCBI Taxonomy" id="2972972"/>
    <lineage>
        <taxon>Bacteria</taxon>
        <taxon>Pseudomonadati</taxon>
        <taxon>Bdellovibrionota</taxon>
        <taxon>Bdellovibrionia</taxon>
        <taxon>Bdellovibrionales</taxon>
        <taxon>Pseudobdellovibrionaceae</taxon>
        <taxon>Bdellovibrio</taxon>
    </lineage>
</organism>